<dbReference type="PANTHER" id="PTHR33969:SF2">
    <property type="entry name" value="SEGREGATION AND CONDENSATION PROTEIN A"/>
    <property type="match status" value="1"/>
</dbReference>
<proteinExistence type="predicted"/>
<dbReference type="AlphaFoldDB" id="A0A418YJI9"/>
<accession>A0A418YJI9</accession>
<keyword evidence="3" id="KW-1185">Reference proteome</keyword>
<evidence type="ECO:0000313" key="3">
    <source>
        <dbReference type="Proteomes" id="UP000283469"/>
    </source>
</evidence>
<evidence type="ECO:0000313" key="2">
    <source>
        <dbReference type="EMBL" id="RJG51128.1"/>
    </source>
</evidence>
<dbReference type="PANTHER" id="PTHR33969">
    <property type="entry name" value="SEGREGATION AND CONDENSATION PROTEIN A"/>
    <property type="match status" value="1"/>
</dbReference>
<sequence length="258" mass="28730">MDDLFIAPAIPSPDTLTVSFDAWEGPLDLLLTLARSQKVDLREISILALTEQYLQFIDGARQLKLELAADYLVMAAWLAYLKSALLLPRQEQADPSPEELALRLQLRLQRLHAMRDAAARLMARDRVGRDVFVRRKPEGLRLVRKAKWQASLYDLIQSYGQIRARTQPAVHVIAVRPVMTLDEAIQRVGALVGAAIDWTRLEAFLPTGLDSAKAKSALASSFVAALELARQGRLEIQQDGIFQPIYLRAGVPDRGAKA</sequence>
<protein>
    <recommendedName>
        <fullName evidence="1">Segregation and condensation protein A</fullName>
    </recommendedName>
</protein>
<dbReference type="RefSeq" id="WP_119750504.1">
    <property type="nucleotide sequence ID" value="NZ_QVRA01000046.1"/>
</dbReference>
<dbReference type="Gene3D" id="6.10.250.2410">
    <property type="match status" value="1"/>
</dbReference>
<organism evidence="2 3">
    <name type="scientific">Sphingobium terrigena</name>
    <dbReference type="NCBI Taxonomy" id="2304063"/>
    <lineage>
        <taxon>Bacteria</taxon>
        <taxon>Pseudomonadati</taxon>
        <taxon>Pseudomonadota</taxon>
        <taxon>Alphaproteobacteria</taxon>
        <taxon>Sphingomonadales</taxon>
        <taxon>Sphingomonadaceae</taxon>
        <taxon>Sphingobium</taxon>
    </lineage>
</organism>
<name>A0A418YJI9_9SPHN</name>
<dbReference type="EMBL" id="QVRA01000046">
    <property type="protein sequence ID" value="RJG51128.1"/>
    <property type="molecule type" value="Genomic_DNA"/>
</dbReference>
<comment type="caution">
    <text evidence="2">The sequence shown here is derived from an EMBL/GenBank/DDBJ whole genome shotgun (WGS) entry which is preliminary data.</text>
</comment>
<dbReference type="Proteomes" id="UP000283469">
    <property type="component" value="Unassembled WGS sequence"/>
</dbReference>
<dbReference type="OrthoDB" id="9793741at2"/>
<dbReference type="InterPro" id="IPR003768">
    <property type="entry name" value="ScpA"/>
</dbReference>
<dbReference type="Pfam" id="PF02616">
    <property type="entry name" value="SMC_ScpA"/>
    <property type="match status" value="1"/>
</dbReference>
<reference evidence="2 3" key="1">
    <citation type="submission" date="2018-08" db="EMBL/GenBank/DDBJ databases">
        <title>Sphingobium sp. EO9.</title>
        <authorList>
            <person name="Park Y."/>
            <person name="Kim K.H."/>
            <person name="Jeon C.O."/>
        </authorList>
    </citation>
    <scope>NUCLEOTIDE SEQUENCE [LARGE SCALE GENOMIC DNA]</scope>
    <source>
        <strain evidence="2 3">EO9</strain>
    </source>
</reference>
<gene>
    <name evidence="2" type="ORF">D0Z70_23310</name>
</gene>
<evidence type="ECO:0000256" key="1">
    <source>
        <dbReference type="ARBA" id="ARBA00044777"/>
    </source>
</evidence>